<name>A0ABQ0AUY6_9FIRM</name>
<organism evidence="1 2">
    <name type="scientific">Enterocloster alcoholdehydrogenati</name>
    <dbReference type="NCBI Taxonomy" id="2547410"/>
    <lineage>
        <taxon>Bacteria</taxon>
        <taxon>Bacillati</taxon>
        <taxon>Bacillota</taxon>
        <taxon>Clostridia</taxon>
        <taxon>Lachnospirales</taxon>
        <taxon>Lachnospiraceae</taxon>
        <taxon>Enterocloster</taxon>
    </lineage>
</organism>
<reference evidence="1 2" key="1">
    <citation type="submission" date="2024-04" db="EMBL/GenBank/DDBJ databases">
        <title>Defined microbial consortia suppress multidrug-resistant proinflammatory Enterobacteriaceae via ecological control.</title>
        <authorList>
            <person name="Furuichi M."/>
            <person name="Kawaguchi T."/>
            <person name="Pust M."/>
            <person name="Yasuma K."/>
            <person name="Plichta D."/>
            <person name="Hasegawa N."/>
            <person name="Ohya T."/>
            <person name="Bhattarai S."/>
            <person name="Sasajima S."/>
            <person name="Aoto Y."/>
            <person name="Tuganbaev T."/>
            <person name="Yaginuma M."/>
            <person name="Ueda M."/>
            <person name="Okahashi N."/>
            <person name="Amafuji K."/>
            <person name="Kiridooshi Y."/>
            <person name="Sugita K."/>
            <person name="Strazar M."/>
            <person name="Skelly A."/>
            <person name="Suda W."/>
            <person name="Hattori M."/>
            <person name="Nakamoto N."/>
            <person name="Caballero S."/>
            <person name="Norman J."/>
            <person name="Olle B."/>
            <person name="Tanoue T."/>
            <person name="Arita M."/>
            <person name="Bucci V."/>
            <person name="Atarashi K."/>
            <person name="Xavier R."/>
            <person name="Honda K."/>
        </authorList>
    </citation>
    <scope>NUCLEOTIDE SEQUENCE [LARGE SCALE GENOMIC DNA]</scope>
    <source>
        <strain evidence="2">f13</strain>
    </source>
</reference>
<accession>A0ABQ0AUY6</accession>
<evidence type="ECO:0008006" key="3">
    <source>
        <dbReference type="Google" id="ProtNLM"/>
    </source>
</evidence>
<dbReference type="InterPro" id="IPR010064">
    <property type="entry name" value="HK97-gp10_tail"/>
</dbReference>
<protein>
    <recommendedName>
        <fullName evidence="3">HK97 gp10 family phage protein</fullName>
    </recommendedName>
</protein>
<keyword evidence="2" id="KW-1185">Reference proteome</keyword>
<evidence type="ECO:0000313" key="1">
    <source>
        <dbReference type="EMBL" id="GAA6267833.1"/>
    </source>
</evidence>
<comment type="caution">
    <text evidence="1">The sequence shown here is derived from an EMBL/GenBank/DDBJ whole genome shotgun (WGS) entry which is preliminary data.</text>
</comment>
<dbReference type="RefSeq" id="WP_390469381.1">
    <property type="nucleotide sequence ID" value="NZ_BAABXL010000001.1"/>
</dbReference>
<dbReference type="Proteomes" id="UP001600894">
    <property type="component" value="Unassembled WGS sequence"/>
</dbReference>
<dbReference type="NCBIfam" id="TIGR01725">
    <property type="entry name" value="phge_HK97_gp10"/>
    <property type="match status" value="1"/>
</dbReference>
<dbReference type="EMBL" id="BAABXL010000001">
    <property type="protein sequence ID" value="GAA6267833.1"/>
    <property type="molecule type" value="Genomic_DNA"/>
</dbReference>
<gene>
    <name evidence="1" type="ORF">F130042H8_08930</name>
</gene>
<sequence>MPKGIQGLDALMRKYGELAGHVAAEAMPRAVGAAAKLVRAEAALRCPVHDGELRSSIRTMVSQDADGATGTIYTNKAYAGYVEFGTGPKGEANHAGISPEVTPVYTQSPWWIHESMIDREIAETYHWFFIDTPEGRFYQCTGQPAQPFLYPALKNNEERVTRNISNYISRGIKKVIT</sequence>
<proteinExistence type="predicted"/>
<evidence type="ECO:0000313" key="2">
    <source>
        <dbReference type="Proteomes" id="UP001600894"/>
    </source>
</evidence>
<dbReference type="Pfam" id="PF04883">
    <property type="entry name" value="HK97-gp10_like"/>
    <property type="match status" value="1"/>
</dbReference>